<dbReference type="Proteomes" id="UP000242715">
    <property type="component" value="Unassembled WGS sequence"/>
</dbReference>
<sequence>MEEMDGATILPQQSDFSYYLAKKEILLIQLKQQNKLLEKIEQLKRQKEEQAQEIRGLDAQKEILIAMMYSYKEEMDDEVKKEEVEEDEGAIRPEGFSSYSESKKY</sequence>
<evidence type="ECO:0000313" key="4">
    <source>
        <dbReference type="Proteomes" id="UP000242715"/>
    </source>
</evidence>
<name>A0A2Z6NK71_TRISU</name>
<evidence type="ECO:0000256" key="1">
    <source>
        <dbReference type="SAM" id="Coils"/>
    </source>
</evidence>
<accession>A0A2Z6NK71</accession>
<proteinExistence type="predicted"/>
<feature type="region of interest" description="Disordered" evidence="2">
    <location>
        <begin position="76"/>
        <end position="105"/>
    </location>
</feature>
<feature type="coiled-coil region" evidence="1">
    <location>
        <begin position="20"/>
        <end position="60"/>
    </location>
</feature>
<evidence type="ECO:0000313" key="3">
    <source>
        <dbReference type="EMBL" id="GAU32039.1"/>
    </source>
</evidence>
<protein>
    <submittedName>
        <fullName evidence="3">Uncharacterized protein</fullName>
    </submittedName>
</protein>
<evidence type="ECO:0000256" key="2">
    <source>
        <dbReference type="SAM" id="MobiDB-lite"/>
    </source>
</evidence>
<keyword evidence="1" id="KW-0175">Coiled coil</keyword>
<gene>
    <name evidence="3" type="ORF">TSUD_213940</name>
</gene>
<keyword evidence="4" id="KW-1185">Reference proteome</keyword>
<organism evidence="3 4">
    <name type="scientific">Trifolium subterraneum</name>
    <name type="common">Subterranean clover</name>
    <dbReference type="NCBI Taxonomy" id="3900"/>
    <lineage>
        <taxon>Eukaryota</taxon>
        <taxon>Viridiplantae</taxon>
        <taxon>Streptophyta</taxon>
        <taxon>Embryophyta</taxon>
        <taxon>Tracheophyta</taxon>
        <taxon>Spermatophyta</taxon>
        <taxon>Magnoliopsida</taxon>
        <taxon>eudicotyledons</taxon>
        <taxon>Gunneridae</taxon>
        <taxon>Pentapetalae</taxon>
        <taxon>rosids</taxon>
        <taxon>fabids</taxon>
        <taxon>Fabales</taxon>
        <taxon>Fabaceae</taxon>
        <taxon>Papilionoideae</taxon>
        <taxon>50 kb inversion clade</taxon>
        <taxon>NPAAA clade</taxon>
        <taxon>Hologalegina</taxon>
        <taxon>IRL clade</taxon>
        <taxon>Trifolieae</taxon>
        <taxon>Trifolium</taxon>
    </lineage>
</organism>
<dbReference type="EMBL" id="DF973478">
    <property type="protein sequence ID" value="GAU32039.1"/>
    <property type="molecule type" value="Genomic_DNA"/>
</dbReference>
<reference evidence="4" key="1">
    <citation type="journal article" date="2017" name="Front. Plant Sci.">
        <title>Climate Clever Clovers: New Paradigm to Reduce the Environmental Footprint of Ruminants by Breeding Low Methanogenic Forages Utilizing Haplotype Variation.</title>
        <authorList>
            <person name="Kaur P."/>
            <person name="Appels R."/>
            <person name="Bayer P.E."/>
            <person name="Keeble-Gagnere G."/>
            <person name="Wang J."/>
            <person name="Hirakawa H."/>
            <person name="Shirasawa K."/>
            <person name="Vercoe P."/>
            <person name="Stefanova K."/>
            <person name="Durmic Z."/>
            <person name="Nichols P."/>
            <person name="Revell C."/>
            <person name="Isobe S.N."/>
            <person name="Edwards D."/>
            <person name="Erskine W."/>
        </authorList>
    </citation>
    <scope>NUCLEOTIDE SEQUENCE [LARGE SCALE GENOMIC DNA]</scope>
    <source>
        <strain evidence="4">cv. Daliak</strain>
    </source>
</reference>
<dbReference type="AlphaFoldDB" id="A0A2Z6NK71"/>